<dbReference type="EMBL" id="FUEG01000004">
    <property type="protein sequence ID" value="SJL02967.1"/>
    <property type="molecule type" value="Genomic_DNA"/>
</dbReference>
<dbReference type="AlphaFoldDB" id="A0A284R2L6"/>
<dbReference type="Proteomes" id="UP000219338">
    <property type="component" value="Unassembled WGS sequence"/>
</dbReference>
<sequence>MPPYKYDPTEYKLHEVKLERDLERFQRAVDEDPRDAAEVQGPALGDVYGTMTDWFKDLWNYMKEDSADLQQISNCLCLCFDNVRSTKYYAHPDVFSDGVYPCRITDANGRVIYDDWEGIRHHLAWMYRELSVVAAHQSVGDWDEIRWEIERLGLQEEVKALIRPKEELERGLPAAETSKSRYPPKFWDGHWDEAMVKAAIRIYGFYNGEGFDEDEEGEEDVEDGE</sequence>
<name>A0A284R2L6_ARMOS</name>
<dbReference type="OMA" id="INEACTC"/>
<dbReference type="OrthoDB" id="10275436at2759"/>
<keyword evidence="2" id="KW-1185">Reference proteome</keyword>
<evidence type="ECO:0000313" key="1">
    <source>
        <dbReference type="EMBL" id="SJL02967.1"/>
    </source>
</evidence>
<reference evidence="2" key="1">
    <citation type="journal article" date="2017" name="Nat. Ecol. Evol.">
        <title>Genome expansion and lineage-specific genetic innovations in the forest pathogenic fungi Armillaria.</title>
        <authorList>
            <person name="Sipos G."/>
            <person name="Prasanna A.N."/>
            <person name="Walter M.C."/>
            <person name="O'Connor E."/>
            <person name="Balint B."/>
            <person name="Krizsan K."/>
            <person name="Kiss B."/>
            <person name="Hess J."/>
            <person name="Varga T."/>
            <person name="Slot J."/>
            <person name="Riley R."/>
            <person name="Boka B."/>
            <person name="Rigling D."/>
            <person name="Barry K."/>
            <person name="Lee J."/>
            <person name="Mihaltcheva S."/>
            <person name="LaButti K."/>
            <person name="Lipzen A."/>
            <person name="Waldron R."/>
            <person name="Moloney N.M."/>
            <person name="Sperisen C."/>
            <person name="Kredics L."/>
            <person name="Vagvoelgyi C."/>
            <person name="Patrignani A."/>
            <person name="Fitzpatrick D."/>
            <person name="Nagy I."/>
            <person name="Doyle S."/>
            <person name="Anderson J.B."/>
            <person name="Grigoriev I.V."/>
            <person name="Gueldener U."/>
            <person name="Muensterkoetter M."/>
            <person name="Nagy L.G."/>
        </authorList>
    </citation>
    <scope>NUCLEOTIDE SEQUENCE [LARGE SCALE GENOMIC DNA]</scope>
    <source>
        <strain evidence="2">C18/9</strain>
    </source>
</reference>
<proteinExistence type="predicted"/>
<accession>A0A284R2L6</accession>
<evidence type="ECO:0000313" key="2">
    <source>
        <dbReference type="Proteomes" id="UP000219338"/>
    </source>
</evidence>
<gene>
    <name evidence="1" type="ORF">ARMOST_06310</name>
</gene>
<protein>
    <submittedName>
        <fullName evidence="1">Uncharacterized protein</fullName>
    </submittedName>
</protein>
<organism evidence="1 2">
    <name type="scientific">Armillaria ostoyae</name>
    <name type="common">Armillaria root rot fungus</name>
    <dbReference type="NCBI Taxonomy" id="47428"/>
    <lineage>
        <taxon>Eukaryota</taxon>
        <taxon>Fungi</taxon>
        <taxon>Dikarya</taxon>
        <taxon>Basidiomycota</taxon>
        <taxon>Agaricomycotina</taxon>
        <taxon>Agaricomycetes</taxon>
        <taxon>Agaricomycetidae</taxon>
        <taxon>Agaricales</taxon>
        <taxon>Marasmiineae</taxon>
        <taxon>Physalacriaceae</taxon>
        <taxon>Armillaria</taxon>
    </lineage>
</organism>